<dbReference type="STRING" id="764291.STRUR_1088"/>
<protein>
    <submittedName>
        <fullName evidence="10">ABC transporter, quaternary amine uptake transporter family, substrate-binding protein</fullName>
    </submittedName>
</protein>
<feature type="transmembrane region" description="Helical" evidence="8">
    <location>
        <begin position="53"/>
        <end position="74"/>
    </location>
</feature>
<dbReference type="SUPFAM" id="SSF53850">
    <property type="entry name" value="Periplasmic binding protein-like II"/>
    <property type="match status" value="1"/>
</dbReference>
<dbReference type="GO" id="GO:0043190">
    <property type="term" value="C:ATP-binding cassette (ABC) transporter complex"/>
    <property type="evidence" value="ECO:0007669"/>
    <property type="project" value="InterPro"/>
</dbReference>
<comment type="similarity">
    <text evidence="8">Belongs to the binding-protein-dependent transport system permease family.</text>
</comment>
<dbReference type="RefSeq" id="WP_006738688.1">
    <property type="nucleotide sequence ID" value="NZ_AEUZ02000001.1"/>
</dbReference>
<dbReference type="eggNOG" id="COG1732">
    <property type="taxonomic scope" value="Bacteria"/>
</dbReference>
<gene>
    <name evidence="10" type="ORF">STRUR_1088</name>
</gene>
<dbReference type="CDD" id="cd13610">
    <property type="entry name" value="PBP2_ChoS"/>
    <property type="match status" value="1"/>
</dbReference>
<dbReference type="InterPro" id="IPR000515">
    <property type="entry name" value="MetI-like"/>
</dbReference>
<dbReference type="PANTHER" id="PTHR30177">
    <property type="entry name" value="GLYCINE BETAINE/L-PROLINE TRANSPORT SYSTEM PERMEASE PROTEIN PROW"/>
    <property type="match status" value="1"/>
</dbReference>
<name>G5KFT0_9STRE</name>
<evidence type="ECO:0000256" key="6">
    <source>
        <dbReference type="ARBA" id="ARBA00035642"/>
    </source>
</evidence>
<comment type="similarity">
    <text evidence="6">In the C-terminal section; belongs to the OsmX family.</text>
</comment>
<reference evidence="10 11" key="1">
    <citation type="journal article" date="2014" name="Int. J. Syst. Evol. Microbiol.">
        <title>Phylogenomics and the dynamic genome evolution of the genus Streptococcus.</title>
        <authorList>
            <consortium name="The Broad Institute Genome Sequencing Platform"/>
            <person name="Richards V.P."/>
            <person name="Palmer S.R."/>
            <person name="Pavinski Bitar P.D."/>
            <person name="Qin X."/>
            <person name="Weinstock G.M."/>
            <person name="Highlander S.K."/>
            <person name="Town C.D."/>
            <person name="Burne R.A."/>
            <person name="Stanhope M.J."/>
        </authorList>
    </citation>
    <scope>NUCLEOTIDE SEQUENCE [LARGE SCALE GENOMIC DNA]</scope>
    <source>
        <strain evidence="10 11">2285-97</strain>
    </source>
</reference>
<evidence type="ECO:0000256" key="8">
    <source>
        <dbReference type="RuleBase" id="RU363032"/>
    </source>
</evidence>
<evidence type="ECO:0000313" key="11">
    <source>
        <dbReference type="Proteomes" id="UP000005388"/>
    </source>
</evidence>
<dbReference type="PANTHER" id="PTHR30177:SF4">
    <property type="entry name" value="OSMOPROTECTANT IMPORT PERMEASE PROTEIN OSMW"/>
    <property type="match status" value="1"/>
</dbReference>
<dbReference type="CDD" id="cd06261">
    <property type="entry name" value="TM_PBP2"/>
    <property type="match status" value="1"/>
</dbReference>
<dbReference type="InterPro" id="IPR035906">
    <property type="entry name" value="MetI-like_sf"/>
</dbReference>
<keyword evidence="2 8" id="KW-0813">Transport</keyword>
<keyword evidence="11" id="KW-1185">Reference proteome</keyword>
<dbReference type="PROSITE" id="PS50928">
    <property type="entry name" value="ABC_TM1"/>
    <property type="match status" value="1"/>
</dbReference>
<dbReference type="eggNOG" id="COG1174">
    <property type="taxonomic scope" value="Bacteria"/>
</dbReference>
<feature type="transmembrane region" description="Helical" evidence="8">
    <location>
        <begin position="178"/>
        <end position="198"/>
    </location>
</feature>
<sequence>MSKLISTFQDRYSEWVTALGQHIQISLLALMMALFIAIPFAILLTKSKRWSEIFLQIIGVLQTIPSLALLGLFIPLMGIGTIPAVTALIIYAIFPIMANTITGLNGIEPSLLEAGTAFGMTRWEKLKKFELPLAMPVIMSGVRTSAVLIIGTATLAALIGAGGLGSFILLGIDRNNTSLILIGAISSAILAVIFNLLLKYLEHSSLKKIAIAFFTTLALLIASYTPALLHMTNIMQPKKITVAGKMGAEPEVLINMYKILIEDNTDIEVELKPNFGKTSFLYEALKNGDIDIYPEFSGTITSSLLKNPPKLSNDSQQVYQEAKSGILKQDDLSFLKPMAYQNTYAVAVTKKLANQYHLKTISDLKQVENQVKAGFTLEFADRQDGNKGLKSLYGLNLNVSTMEPALRYQAIGSGNIQVTDAYSTDAEIIKYNLVTLKDNKKLFPPYQGAPLMKASLLKKYPKLKPVLNQLAGKITEKQMSQMNYQVSVKGKSANKVAHDFLLKEKLISK</sequence>
<keyword evidence="3 8" id="KW-0812">Transmembrane</keyword>
<evidence type="ECO:0000256" key="3">
    <source>
        <dbReference type="ARBA" id="ARBA00022692"/>
    </source>
</evidence>
<feature type="transmembrane region" description="Helical" evidence="8">
    <location>
        <begin position="80"/>
        <end position="98"/>
    </location>
</feature>
<evidence type="ECO:0000256" key="2">
    <source>
        <dbReference type="ARBA" id="ARBA00022448"/>
    </source>
</evidence>
<feature type="transmembrane region" description="Helical" evidence="8">
    <location>
        <begin position="23"/>
        <end position="44"/>
    </location>
</feature>
<dbReference type="Proteomes" id="UP000005388">
    <property type="component" value="Unassembled WGS sequence"/>
</dbReference>
<feature type="transmembrane region" description="Helical" evidence="8">
    <location>
        <begin position="146"/>
        <end position="172"/>
    </location>
</feature>
<organism evidence="10 11">
    <name type="scientific">Streptococcus urinalis 2285-97</name>
    <dbReference type="NCBI Taxonomy" id="764291"/>
    <lineage>
        <taxon>Bacteria</taxon>
        <taxon>Bacillati</taxon>
        <taxon>Bacillota</taxon>
        <taxon>Bacilli</taxon>
        <taxon>Lactobacillales</taxon>
        <taxon>Streptococcaceae</taxon>
        <taxon>Streptococcus</taxon>
    </lineage>
</organism>
<dbReference type="InterPro" id="IPR051204">
    <property type="entry name" value="ABC_transp_perm/SBD"/>
</dbReference>
<proteinExistence type="inferred from homology"/>
<dbReference type="SUPFAM" id="SSF161098">
    <property type="entry name" value="MetI-like"/>
    <property type="match status" value="1"/>
</dbReference>
<feature type="transmembrane region" description="Helical" evidence="8">
    <location>
        <begin position="210"/>
        <end position="229"/>
    </location>
</feature>
<evidence type="ECO:0000256" key="1">
    <source>
        <dbReference type="ARBA" id="ARBA00004141"/>
    </source>
</evidence>
<evidence type="ECO:0000256" key="7">
    <source>
        <dbReference type="ARBA" id="ARBA00035652"/>
    </source>
</evidence>
<keyword evidence="5 8" id="KW-0472">Membrane</keyword>
<evidence type="ECO:0000256" key="5">
    <source>
        <dbReference type="ARBA" id="ARBA00023136"/>
    </source>
</evidence>
<dbReference type="FunFam" id="1.10.3720.10:FF:000001">
    <property type="entry name" value="Glycine betaine ABC transporter, permease"/>
    <property type="match status" value="1"/>
</dbReference>
<evidence type="ECO:0000313" key="10">
    <source>
        <dbReference type="EMBL" id="EHJ55909.1"/>
    </source>
</evidence>
<evidence type="ECO:0000256" key="4">
    <source>
        <dbReference type="ARBA" id="ARBA00022989"/>
    </source>
</evidence>
<dbReference type="Pfam" id="PF04069">
    <property type="entry name" value="OpuAC"/>
    <property type="match status" value="1"/>
</dbReference>
<dbReference type="Gene3D" id="3.40.190.10">
    <property type="entry name" value="Periplasmic binding protein-like II"/>
    <property type="match status" value="1"/>
</dbReference>
<comment type="caution">
    <text evidence="10">The sequence shown here is derived from an EMBL/GenBank/DDBJ whole genome shotgun (WGS) entry which is preliminary data.</text>
</comment>
<dbReference type="AlphaFoldDB" id="G5KFT0"/>
<dbReference type="Gene3D" id="1.10.3720.10">
    <property type="entry name" value="MetI-like"/>
    <property type="match status" value="1"/>
</dbReference>
<dbReference type="Pfam" id="PF00528">
    <property type="entry name" value="BPD_transp_1"/>
    <property type="match status" value="1"/>
</dbReference>
<keyword evidence="4 8" id="KW-1133">Transmembrane helix</keyword>
<evidence type="ECO:0000259" key="9">
    <source>
        <dbReference type="PROSITE" id="PS50928"/>
    </source>
</evidence>
<comment type="similarity">
    <text evidence="7">In the N-terminal section; belongs to the binding-protein-dependent transport system permease family.</text>
</comment>
<accession>G5KFT0</accession>
<feature type="domain" description="ABC transmembrane type-1" evidence="9">
    <location>
        <begin position="19"/>
        <end position="198"/>
    </location>
</feature>
<dbReference type="InterPro" id="IPR007210">
    <property type="entry name" value="ABC_Gly_betaine_transp_sub-bd"/>
</dbReference>
<dbReference type="GO" id="GO:0031460">
    <property type="term" value="P:glycine betaine transport"/>
    <property type="evidence" value="ECO:0007669"/>
    <property type="project" value="TreeGrafter"/>
</dbReference>
<dbReference type="EMBL" id="AEUZ02000001">
    <property type="protein sequence ID" value="EHJ55909.1"/>
    <property type="molecule type" value="Genomic_DNA"/>
</dbReference>
<comment type="subcellular location">
    <subcellularLocation>
        <location evidence="8">Cell membrane</location>
        <topology evidence="8">Multi-pass membrane protein</topology>
    </subcellularLocation>
    <subcellularLocation>
        <location evidence="1">Membrane</location>
        <topology evidence="1">Multi-pass membrane protein</topology>
    </subcellularLocation>
</comment>
<dbReference type="GO" id="GO:0022857">
    <property type="term" value="F:transmembrane transporter activity"/>
    <property type="evidence" value="ECO:0007669"/>
    <property type="project" value="InterPro"/>
</dbReference>
<dbReference type="Gene3D" id="3.40.190.120">
    <property type="entry name" value="Osmoprotection protein (prox), domain 2"/>
    <property type="match status" value="1"/>
</dbReference>
<dbReference type="InterPro" id="IPR058089">
    <property type="entry name" value="EgtUBC_SBD"/>
</dbReference>